<feature type="non-terminal residue" evidence="1">
    <location>
        <position position="70"/>
    </location>
</feature>
<protein>
    <submittedName>
        <fullName evidence="1">Uncharacterized protein</fullName>
    </submittedName>
</protein>
<keyword evidence="2" id="KW-1185">Reference proteome</keyword>
<accession>A0AA35QBL3</accession>
<gene>
    <name evidence="1" type="ORF">CCHLO57077_00002953</name>
</gene>
<sequence>MSIFSSTGKSMWFIAPNALGSLLKLPRVPRMVSHAVIPTENIIVVGPDRLAVKLGRPGQPCNPRGVELSV</sequence>
<name>A0AA35QBL3_9HYPO</name>
<dbReference type="Proteomes" id="UP001160390">
    <property type="component" value="Unassembled WGS sequence"/>
</dbReference>
<dbReference type="AlphaFoldDB" id="A0AA35QBL3"/>
<proteinExistence type="predicted"/>
<dbReference type="EMBL" id="CABFNP030001299">
    <property type="protein sequence ID" value="CAI6098974.1"/>
    <property type="molecule type" value="Genomic_DNA"/>
</dbReference>
<reference evidence="1" key="1">
    <citation type="submission" date="2023-01" db="EMBL/GenBank/DDBJ databases">
        <authorList>
            <person name="Piombo E."/>
        </authorList>
    </citation>
    <scope>NUCLEOTIDE SEQUENCE</scope>
</reference>
<organism evidence="1 2">
    <name type="scientific">Clonostachys chloroleuca</name>
    <dbReference type="NCBI Taxonomy" id="1926264"/>
    <lineage>
        <taxon>Eukaryota</taxon>
        <taxon>Fungi</taxon>
        <taxon>Dikarya</taxon>
        <taxon>Ascomycota</taxon>
        <taxon>Pezizomycotina</taxon>
        <taxon>Sordariomycetes</taxon>
        <taxon>Hypocreomycetidae</taxon>
        <taxon>Hypocreales</taxon>
        <taxon>Bionectriaceae</taxon>
        <taxon>Clonostachys</taxon>
    </lineage>
</organism>
<evidence type="ECO:0000313" key="1">
    <source>
        <dbReference type="EMBL" id="CAI6098974.1"/>
    </source>
</evidence>
<evidence type="ECO:0000313" key="2">
    <source>
        <dbReference type="Proteomes" id="UP001160390"/>
    </source>
</evidence>
<comment type="caution">
    <text evidence="1">The sequence shown here is derived from an EMBL/GenBank/DDBJ whole genome shotgun (WGS) entry which is preliminary data.</text>
</comment>